<sequence>MLAREAWPAEDAELLLERAQLVFRSLGTYHPTYLRQYLTASRSLHFNAFLRTPLLAEVEVYSTPPAAGPATVYLRLLEGGQYVLQQAMVPGEIAGRLAQYYAAVLPH</sequence>
<organism evidence="1 2">
    <name type="scientific">Hymenobacter edaphi</name>
    <dbReference type="NCBI Taxonomy" id="2211146"/>
    <lineage>
        <taxon>Bacteria</taxon>
        <taxon>Pseudomonadati</taxon>
        <taxon>Bacteroidota</taxon>
        <taxon>Cytophagia</taxon>
        <taxon>Cytophagales</taxon>
        <taxon>Hymenobacteraceae</taxon>
        <taxon>Hymenobacter</taxon>
    </lineage>
</organism>
<evidence type="ECO:0000313" key="1">
    <source>
        <dbReference type="EMBL" id="RAK65904.1"/>
    </source>
</evidence>
<dbReference type="AlphaFoldDB" id="A0A328BJ20"/>
<accession>A0A328BJ20</accession>
<dbReference type="EMBL" id="QHKM01000004">
    <property type="protein sequence ID" value="RAK65904.1"/>
    <property type="molecule type" value="Genomic_DNA"/>
</dbReference>
<reference evidence="2" key="1">
    <citation type="submission" date="2018-05" db="EMBL/GenBank/DDBJ databases">
        <authorList>
            <person name="Nie L."/>
        </authorList>
    </citation>
    <scope>NUCLEOTIDE SEQUENCE [LARGE SCALE GENOMIC DNA]</scope>
    <source>
        <strain evidence="2">NL</strain>
    </source>
</reference>
<keyword evidence="2" id="KW-1185">Reference proteome</keyword>
<dbReference type="Proteomes" id="UP000248553">
    <property type="component" value="Unassembled WGS sequence"/>
</dbReference>
<name>A0A328BJ20_9BACT</name>
<dbReference type="RefSeq" id="WP_111478814.1">
    <property type="nucleotide sequence ID" value="NZ_QHKM01000004.1"/>
</dbReference>
<protein>
    <submittedName>
        <fullName evidence="1">Uncharacterized protein</fullName>
    </submittedName>
</protein>
<comment type="caution">
    <text evidence="1">The sequence shown here is derived from an EMBL/GenBank/DDBJ whole genome shotgun (WGS) entry which is preliminary data.</text>
</comment>
<evidence type="ECO:0000313" key="2">
    <source>
        <dbReference type="Proteomes" id="UP000248553"/>
    </source>
</evidence>
<gene>
    <name evidence="1" type="ORF">DLM85_14435</name>
</gene>
<dbReference type="OrthoDB" id="885134at2"/>
<proteinExistence type="predicted"/>